<dbReference type="GO" id="GO:0003700">
    <property type="term" value="F:DNA-binding transcription factor activity"/>
    <property type="evidence" value="ECO:0007669"/>
    <property type="project" value="InterPro"/>
</dbReference>
<dbReference type="InterPro" id="IPR001067">
    <property type="entry name" value="Nuc_translocat"/>
</dbReference>
<gene>
    <name evidence="2" type="primary">Arntl2_0</name>
    <name evidence="2" type="ORF">RYNNIG_R04137</name>
</gene>
<dbReference type="PANTHER" id="PTHR23042">
    <property type="entry name" value="CIRCADIAN PROTEIN CLOCK/ARNT/BMAL/PAS"/>
    <property type="match status" value="1"/>
</dbReference>
<dbReference type="EMBL" id="VXBH01007304">
    <property type="protein sequence ID" value="NXN58489.1"/>
    <property type="molecule type" value="Genomic_DNA"/>
</dbReference>
<evidence type="ECO:0000313" key="2">
    <source>
        <dbReference type="EMBL" id="NXN58489.1"/>
    </source>
</evidence>
<evidence type="ECO:0000259" key="1">
    <source>
        <dbReference type="PROSITE" id="PS50888"/>
    </source>
</evidence>
<sequence length="80" mass="9383">REAHSQTEKRRRDKMNNLIEELSAMLPQCNPMARKLDKLTVLRMAVQHLKSLKGSTSSCTEVRYKPSFLKDDELRQLILR</sequence>
<dbReference type="PROSITE" id="PS50888">
    <property type="entry name" value="BHLH"/>
    <property type="match status" value="1"/>
</dbReference>
<feature type="non-terminal residue" evidence="2">
    <location>
        <position position="1"/>
    </location>
</feature>
<feature type="domain" description="BHLH" evidence="1">
    <location>
        <begin position="1"/>
        <end position="52"/>
    </location>
</feature>
<accession>A0A7L1KAG3</accession>
<dbReference type="PRINTS" id="PR00785">
    <property type="entry name" value="NCTRNSLOCATR"/>
</dbReference>
<reference evidence="2 3" key="1">
    <citation type="submission" date="2019-09" db="EMBL/GenBank/DDBJ databases">
        <title>Bird 10,000 Genomes (B10K) Project - Family phase.</title>
        <authorList>
            <person name="Zhang G."/>
        </authorList>
    </citation>
    <scope>NUCLEOTIDE SEQUENCE [LARGE SCALE GENOMIC DNA]</scope>
    <source>
        <strain evidence="2">B10K-DU-002-16</strain>
        <tissue evidence="2">Muscle</tissue>
    </source>
</reference>
<protein>
    <submittedName>
        <fullName evidence="2">BMAL2 protein</fullName>
    </submittedName>
</protein>
<proteinExistence type="predicted"/>
<dbReference type="GO" id="GO:0005667">
    <property type="term" value="C:transcription regulator complex"/>
    <property type="evidence" value="ECO:0007669"/>
    <property type="project" value="InterPro"/>
</dbReference>
<name>A0A7L1KAG3_RYNNI</name>
<dbReference type="InterPro" id="IPR050933">
    <property type="entry name" value="Circadian_TF"/>
</dbReference>
<dbReference type="InterPro" id="IPR011598">
    <property type="entry name" value="bHLH_dom"/>
</dbReference>
<dbReference type="GO" id="GO:0005634">
    <property type="term" value="C:nucleus"/>
    <property type="evidence" value="ECO:0007669"/>
    <property type="project" value="InterPro"/>
</dbReference>
<dbReference type="OrthoDB" id="71302at2759"/>
<dbReference type="Gene3D" id="4.10.280.10">
    <property type="entry name" value="Helix-loop-helix DNA-binding domain"/>
    <property type="match status" value="1"/>
</dbReference>
<dbReference type="SUPFAM" id="SSF47459">
    <property type="entry name" value="HLH, helix-loop-helix DNA-binding domain"/>
    <property type="match status" value="1"/>
</dbReference>
<keyword evidence="3" id="KW-1185">Reference proteome</keyword>
<dbReference type="GO" id="GO:0046983">
    <property type="term" value="F:protein dimerization activity"/>
    <property type="evidence" value="ECO:0007669"/>
    <property type="project" value="InterPro"/>
</dbReference>
<comment type="caution">
    <text evidence="2">The sequence shown here is derived from an EMBL/GenBank/DDBJ whole genome shotgun (WGS) entry which is preliminary data.</text>
</comment>
<organism evidence="2 3">
    <name type="scientific">Rynchops niger</name>
    <name type="common">Black skimmer</name>
    <dbReference type="NCBI Taxonomy" id="227184"/>
    <lineage>
        <taxon>Eukaryota</taxon>
        <taxon>Metazoa</taxon>
        <taxon>Chordata</taxon>
        <taxon>Craniata</taxon>
        <taxon>Vertebrata</taxon>
        <taxon>Euteleostomi</taxon>
        <taxon>Archelosauria</taxon>
        <taxon>Archosauria</taxon>
        <taxon>Dinosauria</taxon>
        <taxon>Saurischia</taxon>
        <taxon>Theropoda</taxon>
        <taxon>Coelurosauria</taxon>
        <taxon>Aves</taxon>
        <taxon>Neognathae</taxon>
        <taxon>Neoaves</taxon>
        <taxon>Charadriiformes</taxon>
        <taxon>Laridae</taxon>
        <taxon>Rynchops</taxon>
    </lineage>
</organism>
<dbReference type="AlphaFoldDB" id="A0A7L1KAG3"/>
<dbReference type="GO" id="GO:0005737">
    <property type="term" value="C:cytoplasm"/>
    <property type="evidence" value="ECO:0007669"/>
    <property type="project" value="InterPro"/>
</dbReference>
<evidence type="ECO:0000313" key="3">
    <source>
        <dbReference type="Proteomes" id="UP000525416"/>
    </source>
</evidence>
<dbReference type="Proteomes" id="UP000525416">
    <property type="component" value="Unassembled WGS sequence"/>
</dbReference>
<dbReference type="SMART" id="SM00353">
    <property type="entry name" value="HLH"/>
    <property type="match status" value="1"/>
</dbReference>
<dbReference type="InterPro" id="IPR036638">
    <property type="entry name" value="HLH_DNA-bd_sf"/>
</dbReference>
<feature type="non-terminal residue" evidence="2">
    <location>
        <position position="80"/>
    </location>
</feature>
<dbReference type="Pfam" id="PF00010">
    <property type="entry name" value="HLH"/>
    <property type="match status" value="1"/>
</dbReference>